<reference evidence="2" key="2">
    <citation type="submission" date="2016-06" db="UniProtKB">
        <authorList>
            <consortium name="WormBaseParasite"/>
        </authorList>
    </citation>
    <scope>IDENTIFICATION</scope>
</reference>
<protein>
    <submittedName>
        <fullName evidence="2">Uncharacterized protein</fullName>
    </submittedName>
</protein>
<keyword evidence="1" id="KW-1185">Reference proteome</keyword>
<name>A0A183BP40_GLOPA</name>
<reference evidence="1" key="1">
    <citation type="submission" date="2014-05" db="EMBL/GenBank/DDBJ databases">
        <title>The genome and life-stage specific transcriptomes of Globodera pallida elucidate key aspects of plant parasitism by a cyst nematode.</title>
        <authorList>
            <person name="Cotton J.A."/>
            <person name="Lilley C.J."/>
            <person name="Jones L.M."/>
            <person name="Kikuchi T."/>
            <person name="Reid A.J."/>
            <person name="Thorpe P."/>
            <person name="Tsai I.J."/>
            <person name="Beasley H."/>
            <person name="Blok V."/>
            <person name="Cock P.J.A."/>
            <person name="Van den Akker S.E."/>
            <person name="Holroyd N."/>
            <person name="Hunt M."/>
            <person name="Mantelin S."/>
            <person name="Naghra H."/>
            <person name="Pain A."/>
            <person name="Palomares-Rius J.E."/>
            <person name="Zarowiecki M."/>
            <person name="Berriman M."/>
            <person name="Jones J.T."/>
            <person name="Urwin P.E."/>
        </authorList>
    </citation>
    <scope>NUCLEOTIDE SEQUENCE [LARGE SCALE GENOMIC DNA]</scope>
    <source>
        <strain evidence="1">Lindley</strain>
    </source>
</reference>
<accession>A0A183BP40</accession>
<dbReference type="WBParaSite" id="GPLIN_000237600">
    <property type="protein sequence ID" value="GPLIN_000237600"/>
    <property type="gene ID" value="GPLIN_000237600"/>
</dbReference>
<dbReference type="AlphaFoldDB" id="A0A183BP40"/>
<evidence type="ECO:0000313" key="2">
    <source>
        <dbReference type="WBParaSite" id="GPLIN_000237600"/>
    </source>
</evidence>
<organism evidence="1 2">
    <name type="scientific">Globodera pallida</name>
    <name type="common">Potato cyst nematode worm</name>
    <name type="synonym">Heterodera pallida</name>
    <dbReference type="NCBI Taxonomy" id="36090"/>
    <lineage>
        <taxon>Eukaryota</taxon>
        <taxon>Metazoa</taxon>
        <taxon>Ecdysozoa</taxon>
        <taxon>Nematoda</taxon>
        <taxon>Chromadorea</taxon>
        <taxon>Rhabditida</taxon>
        <taxon>Tylenchina</taxon>
        <taxon>Tylenchomorpha</taxon>
        <taxon>Tylenchoidea</taxon>
        <taxon>Heteroderidae</taxon>
        <taxon>Heteroderinae</taxon>
        <taxon>Globodera</taxon>
    </lineage>
</organism>
<dbReference type="Proteomes" id="UP000050741">
    <property type="component" value="Unassembled WGS sequence"/>
</dbReference>
<proteinExistence type="predicted"/>
<evidence type="ECO:0000313" key="1">
    <source>
        <dbReference type="Proteomes" id="UP000050741"/>
    </source>
</evidence>
<sequence>MPREVVGPQVQKAAQQKGGNCADEEQYWDGGCHTKCSSVKKCSVGVCLCPLELLDILGRDAAGICLKLC</sequence>